<evidence type="ECO:0000313" key="4">
    <source>
        <dbReference type="Proteomes" id="UP001231941"/>
    </source>
</evidence>
<dbReference type="Proteomes" id="UP001231941">
    <property type="component" value="Unassembled WGS sequence"/>
</dbReference>
<feature type="domain" description="GIY-YIG" evidence="2">
    <location>
        <begin position="3"/>
        <end position="78"/>
    </location>
</feature>
<reference evidence="3 4" key="1">
    <citation type="submission" date="2023-08" db="EMBL/GenBank/DDBJ databases">
        <authorList>
            <person name="Park J.-S."/>
        </authorList>
    </citation>
    <scope>NUCLEOTIDE SEQUENCE [LARGE SCALE GENOMIC DNA]</scope>
    <source>
        <strain evidence="3 4">2205SS18-9</strain>
    </source>
</reference>
<dbReference type="SMART" id="SM00465">
    <property type="entry name" value="GIYc"/>
    <property type="match status" value="1"/>
</dbReference>
<comment type="caution">
    <text evidence="3">The sequence shown here is derived from an EMBL/GenBank/DDBJ whole genome shotgun (WGS) entry which is preliminary data.</text>
</comment>
<evidence type="ECO:0000259" key="2">
    <source>
        <dbReference type="PROSITE" id="PS50164"/>
    </source>
</evidence>
<dbReference type="EMBL" id="JAVAMP010000002">
    <property type="protein sequence ID" value="MDP5274154.1"/>
    <property type="molecule type" value="Genomic_DNA"/>
</dbReference>
<dbReference type="PANTHER" id="PTHR34477:SF1">
    <property type="entry name" value="UPF0213 PROTEIN YHBQ"/>
    <property type="match status" value="1"/>
</dbReference>
<organism evidence="3 4">
    <name type="scientific">Chengkuizengella axinellae</name>
    <dbReference type="NCBI Taxonomy" id="3064388"/>
    <lineage>
        <taxon>Bacteria</taxon>
        <taxon>Bacillati</taxon>
        <taxon>Bacillota</taxon>
        <taxon>Bacilli</taxon>
        <taxon>Bacillales</taxon>
        <taxon>Paenibacillaceae</taxon>
        <taxon>Chengkuizengella</taxon>
    </lineage>
</organism>
<comment type="similarity">
    <text evidence="1">Belongs to the UPF0213 family.</text>
</comment>
<dbReference type="Pfam" id="PF01541">
    <property type="entry name" value="GIY-YIG"/>
    <property type="match status" value="1"/>
</dbReference>
<dbReference type="RefSeq" id="WP_305991442.1">
    <property type="nucleotide sequence ID" value="NZ_JAVAMP010000002.1"/>
</dbReference>
<dbReference type="InterPro" id="IPR000305">
    <property type="entry name" value="GIY-YIG_endonuc"/>
</dbReference>
<name>A0ABT9IZD5_9BACL</name>
<dbReference type="PANTHER" id="PTHR34477">
    <property type="entry name" value="UPF0213 PROTEIN YHBQ"/>
    <property type="match status" value="1"/>
</dbReference>
<sequence>MVFIFYVYILKCSDNTLYTGYTNDIERRVAVHNQGKASKYTRGRLPVEVVYYEECNTKSDALKREIEIKKLTKAEKLRLIHLS</sequence>
<gene>
    <name evidence="3" type="ORF">Q5Y73_08550</name>
</gene>
<evidence type="ECO:0000256" key="1">
    <source>
        <dbReference type="ARBA" id="ARBA00007435"/>
    </source>
</evidence>
<dbReference type="InterPro" id="IPR050190">
    <property type="entry name" value="UPF0213_domain"/>
</dbReference>
<accession>A0ABT9IZD5</accession>
<evidence type="ECO:0000313" key="3">
    <source>
        <dbReference type="EMBL" id="MDP5274154.1"/>
    </source>
</evidence>
<dbReference type="InterPro" id="IPR035901">
    <property type="entry name" value="GIY-YIG_endonuc_sf"/>
</dbReference>
<dbReference type="SUPFAM" id="SSF82771">
    <property type="entry name" value="GIY-YIG endonuclease"/>
    <property type="match status" value="1"/>
</dbReference>
<protein>
    <submittedName>
        <fullName evidence="3">GIY-YIG nuclease family protein</fullName>
    </submittedName>
</protein>
<proteinExistence type="inferred from homology"/>
<dbReference type="Gene3D" id="3.40.1440.10">
    <property type="entry name" value="GIY-YIG endonuclease"/>
    <property type="match status" value="1"/>
</dbReference>
<dbReference type="CDD" id="cd10456">
    <property type="entry name" value="GIY-YIG_UPF0213"/>
    <property type="match status" value="1"/>
</dbReference>
<dbReference type="PROSITE" id="PS50164">
    <property type="entry name" value="GIY_YIG"/>
    <property type="match status" value="1"/>
</dbReference>
<keyword evidence="4" id="KW-1185">Reference proteome</keyword>